<dbReference type="GO" id="GO:0090575">
    <property type="term" value="C:RNA polymerase II transcription regulator complex"/>
    <property type="evidence" value="ECO:0007669"/>
    <property type="project" value="TreeGrafter"/>
</dbReference>
<dbReference type="GO" id="GO:0046983">
    <property type="term" value="F:protein dimerization activity"/>
    <property type="evidence" value="ECO:0007669"/>
    <property type="project" value="InterPro"/>
</dbReference>
<dbReference type="STRING" id="56857.A0A200QBG1"/>
<name>A0A200QBG1_MACCD</name>
<dbReference type="PANTHER" id="PTHR13935">
    <property type="entry name" value="ACHAETE-SCUTE TRANSCRIPTION FACTOR-RELATED"/>
    <property type="match status" value="1"/>
</dbReference>
<dbReference type="AlphaFoldDB" id="A0A200QBG1"/>
<gene>
    <name evidence="4" type="ORF">BVC80_8961g11</name>
</gene>
<dbReference type="InterPro" id="IPR015660">
    <property type="entry name" value="MASH1/Ascl1a-like"/>
</dbReference>
<evidence type="ECO:0000256" key="1">
    <source>
        <dbReference type="ARBA" id="ARBA00023015"/>
    </source>
</evidence>
<protein>
    <recommendedName>
        <fullName evidence="6">Myc-type</fullName>
    </recommendedName>
</protein>
<comment type="caution">
    <text evidence="4">The sequence shown here is derived from an EMBL/GenBank/DDBJ whole genome shotgun (WGS) entry which is preliminary data.</text>
</comment>
<evidence type="ECO:0000256" key="2">
    <source>
        <dbReference type="ARBA" id="ARBA00023163"/>
    </source>
</evidence>
<dbReference type="InterPro" id="IPR036638">
    <property type="entry name" value="HLH_DNA-bd_sf"/>
</dbReference>
<keyword evidence="2" id="KW-0804">Transcription</keyword>
<keyword evidence="3" id="KW-0175">Coiled coil</keyword>
<dbReference type="FunCoup" id="A0A200QBG1">
    <property type="interactions" value="134"/>
</dbReference>
<dbReference type="GO" id="GO:0000977">
    <property type="term" value="F:RNA polymerase II transcription regulatory region sequence-specific DNA binding"/>
    <property type="evidence" value="ECO:0007669"/>
    <property type="project" value="TreeGrafter"/>
</dbReference>
<dbReference type="PANTHER" id="PTHR13935:SF90">
    <property type="entry name" value="TRANSCRIPTION FACTOR BHLH162"/>
    <property type="match status" value="1"/>
</dbReference>
<dbReference type="Proteomes" id="UP000195402">
    <property type="component" value="Unassembled WGS sequence"/>
</dbReference>
<dbReference type="Gene3D" id="4.10.280.10">
    <property type="entry name" value="Helix-loop-helix DNA-binding domain"/>
    <property type="match status" value="1"/>
</dbReference>
<evidence type="ECO:0000313" key="5">
    <source>
        <dbReference type="Proteomes" id="UP000195402"/>
    </source>
</evidence>
<dbReference type="InParanoid" id="A0A200QBG1"/>
<reference evidence="4 5" key="1">
    <citation type="journal article" date="2017" name="Mol. Plant">
        <title>The Genome of Medicinal Plant Macleaya cordata Provides New Insights into Benzylisoquinoline Alkaloids Metabolism.</title>
        <authorList>
            <person name="Liu X."/>
            <person name="Liu Y."/>
            <person name="Huang P."/>
            <person name="Ma Y."/>
            <person name="Qing Z."/>
            <person name="Tang Q."/>
            <person name="Cao H."/>
            <person name="Cheng P."/>
            <person name="Zheng Y."/>
            <person name="Yuan Z."/>
            <person name="Zhou Y."/>
            <person name="Liu J."/>
            <person name="Tang Z."/>
            <person name="Zhuo Y."/>
            <person name="Zhang Y."/>
            <person name="Yu L."/>
            <person name="Huang J."/>
            <person name="Yang P."/>
            <person name="Peng Q."/>
            <person name="Zhang J."/>
            <person name="Jiang W."/>
            <person name="Zhang Z."/>
            <person name="Lin K."/>
            <person name="Ro D.K."/>
            <person name="Chen X."/>
            <person name="Xiong X."/>
            <person name="Shang Y."/>
            <person name="Huang S."/>
            <person name="Zeng J."/>
        </authorList>
    </citation>
    <scope>NUCLEOTIDE SEQUENCE [LARGE SCALE GENOMIC DNA]</scope>
    <source>
        <strain evidence="5">cv. BLH2017</strain>
        <tissue evidence="4">Root</tissue>
    </source>
</reference>
<evidence type="ECO:0000313" key="4">
    <source>
        <dbReference type="EMBL" id="OVA07752.1"/>
    </source>
</evidence>
<dbReference type="GO" id="GO:0000981">
    <property type="term" value="F:DNA-binding transcription factor activity, RNA polymerase II-specific"/>
    <property type="evidence" value="ECO:0007669"/>
    <property type="project" value="TreeGrafter"/>
</dbReference>
<dbReference type="EMBL" id="MVGT01002442">
    <property type="protein sequence ID" value="OVA07752.1"/>
    <property type="molecule type" value="Genomic_DNA"/>
</dbReference>
<proteinExistence type="predicted"/>
<dbReference type="SUPFAM" id="SSF47459">
    <property type="entry name" value="HLH, helix-loop-helix DNA-binding domain"/>
    <property type="match status" value="1"/>
</dbReference>
<evidence type="ECO:0008006" key="6">
    <source>
        <dbReference type="Google" id="ProtNLM"/>
    </source>
</evidence>
<dbReference type="OMA" id="VFHIFDC"/>
<evidence type="ECO:0000256" key="3">
    <source>
        <dbReference type="SAM" id="Coils"/>
    </source>
</evidence>
<accession>A0A200QBG1</accession>
<organism evidence="4 5">
    <name type="scientific">Macleaya cordata</name>
    <name type="common">Five-seeded plume-poppy</name>
    <name type="synonym">Bocconia cordata</name>
    <dbReference type="NCBI Taxonomy" id="56857"/>
    <lineage>
        <taxon>Eukaryota</taxon>
        <taxon>Viridiplantae</taxon>
        <taxon>Streptophyta</taxon>
        <taxon>Embryophyta</taxon>
        <taxon>Tracheophyta</taxon>
        <taxon>Spermatophyta</taxon>
        <taxon>Magnoliopsida</taxon>
        <taxon>Ranunculales</taxon>
        <taxon>Papaveraceae</taxon>
        <taxon>Papaveroideae</taxon>
        <taxon>Macleaya</taxon>
    </lineage>
</organism>
<keyword evidence="5" id="KW-1185">Reference proteome</keyword>
<keyword evidence="1" id="KW-0805">Transcription regulation</keyword>
<feature type="coiled-coil region" evidence="3">
    <location>
        <begin position="29"/>
        <end position="56"/>
    </location>
</feature>
<dbReference type="OrthoDB" id="752507at2759"/>
<sequence>MKTLYSKLHSLLPHQSSSSKEAMSLPDQLSEAANYIKRLEKHVEKMKEKKERLMETPRMSNKNINKPMEAGIGLPQIEISNVGSALQVVVISKVHHQSMFYEIIRVLHEEGAEIVTANFSVIDETVFHTIHSEVGESELGFGVPRMTSRLKKLVHEFVMAGL</sequence>